<evidence type="ECO:0000256" key="1">
    <source>
        <dbReference type="SAM" id="SignalP"/>
    </source>
</evidence>
<evidence type="ECO:0000313" key="2">
    <source>
        <dbReference type="EMBL" id="KYP68650.1"/>
    </source>
</evidence>
<reference evidence="2 3" key="1">
    <citation type="journal article" date="2012" name="Nat. Biotechnol.">
        <title>Draft genome sequence of pigeonpea (Cajanus cajan), an orphan legume crop of resource-poor farmers.</title>
        <authorList>
            <person name="Varshney R.K."/>
            <person name="Chen W."/>
            <person name="Li Y."/>
            <person name="Bharti A.K."/>
            <person name="Saxena R.K."/>
            <person name="Schlueter J.A."/>
            <person name="Donoghue M.T."/>
            <person name="Azam S."/>
            <person name="Fan G."/>
            <person name="Whaley A.M."/>
            <person name="Farmer A.D."/>
            <person name="Sheridan J."/>
            <person name="Iwata A."/>
            <person name="Tuteja R."/>
            <person name="Penmetsa R.V."/>
            <person name="Wu W."/>
            <person name="Upadhyaya H.D."/>
            <person name="Yang S.P."/>
            <person name="Shah T."/>
            <person name="Saxena K.B."/>
            <person name="Michael T."/>
            <person name="McCombie W.R."/>
            <person name="Yang B."/>
            <person name="Zhang G."/>
            <person name="Yang H."/>
            <person name="Wang J."/>
            <person name="Spillane C."/>
            <person name="Cook D.R."/>
            <person name="May G.D."/>
            <person name="Xu X."/>
            <person name="Jackson S.A."/>
        </authorList>
    </citation>
    <scope>NUCLEOTIDE SEQUENCE [LARGE SCALE GENOMIC DNA]</scope>
    <source>
        <strain evidence="3">cv. Asha</strain>
    </source>
</reference>
<dbReference type="PANTHER" id="PTHR33355:SF11">
    <property type="entry name" value="WALL-ASSOCIATED RECEPTOR KINASE GALACTURONAN-BINDING DOMAIN-CONTAINING PROTEIN"/>
    <property type="match status" value="1"/>
</dbReference>
<keyword evidence="3" id="KW-1185">Reference proteome</keyword>
<sequence>MNPFKKLHLLHSLLLFNIILVYSTPQHDHANICGNIKTQTPFLNSNSSILESITLCISQNLYLRTSLGLFHVSSLDYNGGLLTLTITHSSCSSLQYVSPLAVTSGFPSPPEPNSLVLFNCSSRRDPFLPIMQNCRALYKCGGAEENMKHPCLVVEDLQKVNKDFHPEQMNCSHYSWVHRSASDGGHDQGYKVGTRISVDIPRVPEICQGCEKPNGNCGAGLNCLCHPKECKDKVISKGGIKSTASVFFSVLSFIGSVTVAFLMHL</sequence>
<organism evidence="2 3">
    <name type="scientific">Cajanus cajan</name>
    <name type="common">Pigeon pea</name>
    <name type="synonym">Cajanus indicus</name>
    <dbReference type="NCBI Taxonomy" id="3821"/>
    <lineage>
        <taxon>Eukaryota</taxon>
        <taxon>Viridiplantae</taxon>
        <taxon>Streptophyta</taxon>
        <taxon>Embryophyta</taxon>
        <taxon>Tracheophyta</taxon>
        <taxon>Spermatophyta</taxon>
        <taxon>Magnoliopsida</taxon>
        <taxon>eudicotyledons</taxon>
        <taxon>Gunneridae</taxon>
        <taxon>Pentapetalae</taxon>
        <taxon>rosids</taxon>
        <taxon>fabids</taxon>
        <taxon>Fabales</taxon>
        <taxon>Fabaceae</taxon>
        <taxon>Papilionoideae</taxon>
        <taxon>50 kb inversion clade</taxon>
        <taxon>NPAAA clade</taxon>
        <taxon>indigoferoid/millettioid clade</taxon>
        <taxon>Phaseoleae</taxon>
        <taxon>Cajanus</taxon>
    </lineage>
</organism>
<feature type="chain" id="PRO_5007589218" description="Wall-associated receptor kinase C-terminal domain-containing protein" evidence="1">
    <location>
        <begin position="24"/>
        <end position="265"/>
    </location>
</feature>
<name>A0A151TNQ6_CAJCA</name>
<feature type="signal peptide" evidence="1">
    <location>
        <begin position="1"/>
        <end position="23"/>
    </location>
</feature>
<dbReference type="PANTHER" id="PTHR33355">
    <property type="entry name" value="WALL-ASSOCIATED RECEPTOR KINASE CARBOXY-TERMINAL PROTEIN-RELATED"/>
    <property type="match status" value="1"/>
</dbReference>
<evidence type="ECO:0000313" key="3">
    <source>
        <dbReference type="Proteomes" id="UP000075243"/>
    </source>
</evidence>
<proteinExistence type="predicted"/>
<dbReference type="AlphaFoldDB" id="A0A151TNQ6"/>
<dbReference type="EMBL" id="CM003606">
    <property type="protein sequence ID" value="KYP68650.1"/>
    <property type="molecule type" value="Genomic_DNA"/>
</dbReference>
<protein>
    <recommendedName>
        <fullName evidence="4">Wall-associated receptor kinase C-terminal domain-containing protein</fullName>
    </recommendedName>
</protein>
<dbReference type="OMA" id="HANICGN"/>
<evidence type="ECO:0008006" key="4">
    <source>
        <dbReference type="Google" id="ProtNLM"/>
    </source>
</evidence>
<dbReference type="Proteomes" id="UP000075243">
    <property type="component" value="Chromosome 4"/>
</dbReference>
<accession>A0A151TNQ6</accession>
<gene>
    <name evidence="2" type="ORF">KK1_022289</name>
</gene>
<keyword evidence="1" id="KW-0732">Signal</keyword>
<dbReference type="Gramene" id="C.cajan_21647.t">
    <property type="protein sequence ID" value="C.cajan_21647.t"/>
    <property type="gene ID" value="C.cajan_21647"/>
</dbReference>